<dbReference type="PROSITE" id="PS50234">
    <property type="entry name" value="VWFA"/>
    <property type="match status" value="1"/>
</dbReference>
<feature type="region of interest" description="Disordered" evidence="17">
    <location>
        <begin position="1179"/>
        <end position="1203"/>
    </location>
</feature>
<keyword evidence="14" id="KW-0325">Glycoprotein</keyword>
<keyword evidence="12" id="KW-0472">Membrane</keyword>
<feature type="coiled-coil region" evidence="16">
    <location>
        <begin position="351"/>
        <end position="378"/>
    </location>
</feature>
<keyword evidence="11" id="KW-0406">Ion transport</keyword>
<keyword evidence="15" id="KW-0407">Ion channel</keyword>
<evidence type="ECO:0000259" key="18">
    <source>
        <dbReference type="PROSITE" id="PS50234"/>
    </source>
</evidence>
<keyword evidence="3" id="KW-0109">Calcium transport</keyword>
<name>A0A9W3A3T6_BIOGL</name>
<evidence type="ECO:0000256" key="14">
    <source>
        <dbReference type="ARBA" id="ARBA00023180"/>
    </source>
</evidence>
<evidence type="ECO:0000256" key="7">
    <source>
        <dbReference type="ARBA" id="ARBA00022729"/>
    </source>
</evidence>
<keyword evidence="19" id="KW-1185">Reference proteome</keyword>
<dbReference type="Pfam" id="PF08399">
    <property type="entry name" value="VWA_N"/>
    <property type="match status" value="1"/>
</dbReference>
<evidence type="ECO:0000256" key="16">
    <source>
        <dbReference type="SAM" id="Coils"/>
    </source>
</evidence>
<evidence type="ECO:0000256" key="5">
    <source>
        <dbReference type="ARBA" id="ARBA00022692"/>
    </source>
</evidence>
<dbReference type="InterPro" id="IPR013680">
    <property type="entry name" value="VDCC_a2/dsu"/>
</dbReference>
<feature type="coiled-coil region" evidence="16">
    <location>
        <begin position="110"/>
        <end position="141"/>
    </location>
</feature>
<dbReference type="FunFam" id="3.40.50.410:FF:000007">
    <property type="entry name" value="Calcium voltage-gated channel auxiliary subunit alpha2delta 3"/>
    <property type="match status" value="1"/>
</dbReference>
<protein>
    <submittedName>
        <fullName evidence="20">Voltage-dependent calcium channel subunit alpha-2/delta-3-like isoform X1</fullName>
    </submittedName>
</protein>
<keyword evidence="6" id="KW-0479">Metal-binding</keyword>
<evidence type="ECO:0000256" key="4">
    <source>
        <dbReference type="ARBA" id="ARBA00022673"/>
    </source>
</evidence>
<dbReference type="GeneID" id="106062465"/>
<evidence type="ECO:0000313" key="19">
    <source>
        <dbReference type="Proteomes" id="UP001165740"/>
    </source>
</evidence>
<dbReference type="InterPro" id="IPR013608">
    <property type="entry name" value="VWA_N"/>
</dbReference>
<dbReference type="GO" id="GO:0005245">
    <property type="term" value="F:voltage-gated calcium channel activity"/>
    <property type="evidence" value="ECO:0007669"/>
    <property type="project" value="TreeGrafter"/>
</dbReference>
<comment type="subcellular location">
    <subcellularLocation>
        <location evidence="1">Membrane</location>
        <topology evidence="1">Single-pass type I membrane protein</topology>
    </subcellularLocation>
</comment>
<keyword evidence="16" id="KW-0175">Coiled coil</keyword>
<evidence type="ECO:0000256" key="1">
    <source>
        <dbReference type="ARBA" id="ARBA00004479"/>
    </source>
</evidence>
<dbReference type="SMART" id="SM00327">
    <property type="entry name" value="VWA"/>
    <property type="match status" value="1"/>
</dbReference>
<dbReference type="OrthoDB" id="10054666at2759"/>
<accession>A0A9W3A3T6</accession>
<dbReference type="PANTHER" id="PTHR10166:SF37">
    <property type="entry name" value="STOLID, ISOFORM H"/>
    <property type="match status" value="1"/>
</dbReference>
<feature type="domain" description="VWFA" evidence="18">
    <location>
        <begin position="294"/>
        <end position="477"/>
    </location>
</feature>
<dbReference type="InterPro" id="IPR002035">
    <property type="entry name" value="VWF_A"/>
</dbReference>
<dbReference type="Gene3D" id="3.40.50.410">
    <property type="entry name" value="von Willebrand factor, type A domain"/>
    <property type="match status" value="1"/>
</dbReference>
<keyword evidence="4" id="KW-0107">Calcium channel</keyword>
<evidence type="ECO:0000256" key="11">
    <source>
        <dbReference type="ARBA" id="ARBA00023065"/>
    </source>
</evidence>
<keyword evidence="9" id="KW-0851">Voltage-gated channel</keyword>
<evidence type="ECO:0000256" key="8">
    <source>
        <dbReference type="ARBA" id="ARBA00022837"/>
    </source>
</evidence>
<dbReference type="RefSeq" id="XP_055882007.1">
    <property type="nucleotide sequence ID" value="XM_056026032.1"/>
</dbReference>
<dbReference type="InterPro" id="IPR051173">
    <property type="entry name" value="Ca_channel_alpha-2/delta"/>
</dbReference>
<keyword evidence="7" id="KW-0732">Signal</keyword>
<keyword evidence="8" id="KW-0106">Calcium</keyword>
<proteinExistence type="predicted"/>
<dbReference type="InterPro" id="IPR036465">
    <property type="entry name" value="vWFA_dom_sf"/>
</dbReference>
<dbReference type="Pfam" id="PF00092">
    <property type="entry name" value="VWA"/>
    <property type="match status" value="1"/>
</dbReference>
<evidence type="ECO:0000256" key="13">
    <source>
        <dbReference type="ARBA" id="ARBA00023157"/>
    </source>
</evidence>
<gene>
    <name evidence="20" type="primary">LOC106062465</name>
</gene>
<dbReference type="PANTHER" id="PTHR10166">
    <property type="entry name" value="VOLTAGE-DEPENDENT CALCIUM CHANNEL SUBUNIT ALPHA-2/DELTA-RELATED"/>
    <property type="match status" value="1"/>
</dbReference>
<evidence type="ECO:0000256" key="17">
    <source>
        <dbReference type="SAM" id="MobiDB-lite"/>
    </source>
</evidence>
<evidence type="ECO:0000313" key="20">
    <source>
        <dbReference type="RefSeq" id="XP_055882007.1"/>
    </source>
</evidence>
<organism evidence="19 20">
    <name type="scientific">Biomphalaria glabrata</name>
    <name type="common">Bloodfluke planorb</name>
    <name type="synonym">Freshwater snail</name>
    <dbReference type="NCBI Taxonomy" id="6526"/>
    <lineage>
        <taxon>Eukaryota</taxon>
        <taxon>Metazoa</taxon>
        <taxon>Spiralia</taxon>
        <taxon>Lophotrochozoa</taxon>
        <taxon>Mollusca</taxon>
        <taxon>Gastropoda</taxon>
        <taxon>Heterobranchia</taxon>
        <taxon>Euthyneura</taxon>
        <taxon>Panpulmonata</taxon>
        <taxon>Hygrophila</taxon>
        <taxon>Lymnaeoidea</taxon>
        <taxon>Planorbidae</taxon>
        <taxon>Biomphalaria</taxon>
    </lineage>
</organism>
<evidence type="ECO:0000256" key="6">
    <source>
        <dbReference type="ARBA" id="ARBA00022723"/>
    </source>
</evidence>
<dbReference type="Pfam" id="PF08473">
    <property type="entry name" value="VGCC_alpha2"/>
    <property type="match status" value="1"/>
</dbReference>
<keyword evidence="2" id="KW-0813">Transport</keyword>
<evidence type="ECO:0000256" key="2">
    <source>
        <dbReference type="ARBA" id="ARBA00022448"/>
    </source>
</evidence>
<evidence type="ECO:0000256" key="10">
    <source>
        <dbReference type="ARBA" id="ARBA00022989"/>
    </source>
</evidence>
<dbReference type="GO" id="GO:0005891">
    <property type="term" value="C:voltage-gated calcium channel complex"/>
    <property type="evidence" value="ECO:0007669"/>
    <property type="project" value="TreeGrafter"/>
</dbReference>
<dbReference type="Gene3D" id="3.30.450.20">
    <property type="entry name" value="PAS domain"/>
    <property type="match status" value="1"/>
</dbReference>
<dbReference type="Proteomes" id="UP001165740">
    <property type="component" value="Chromosome 4"/>
</dbReference>
<evidence type="ECO:0000256" key="12">
    <source>
        <dbReference type="ARBA" id="ARBA00023136"/>
    </source>
</evidence>
<evidence type="ECO:0000256" key="3">
    <source>
        <dbReference type="ARBA" id="ARBA00022568"/>
    </source>
</evidence>
<reference evidence="20" key="1">
    <citation type="submission" date="2025-08" db="UniProtKB">
        <authorList>
            <consortium name="RefSeq"/>
        </authorList>
    </citation>
    <scope>IDENTIFICATION</scope>
</reference>
<keyword evidence="13" id="KW-1015">Disulfide bond</keyword>
<dbReference type="OMA" id="IWYRRAV"/>
<dbReference type="SUPFAM" id="SSF53300">
    <property type="entry name" value="vWA-like"/>
    <property type="match status" value="1"/>
</dbReference>
<sequence length="1293" mass="147911">MGTLHMDIMTQTRRLSISVCMIFILIFFLTCNAQRLDNTKNISGLLNGADNFQKFFLSLAQTVTGTGIFANIYQNQDSACRNNNQLERHPKQHAKMSVVARTSLDIKVLLSDVKRKMEDLLDEKKKAVMRLKAAAQNSMKNYGAYTNTIDFNDVKYYNAKKVVIETDLENMDNDTKDAIKETINYLPTEPMWSFKKEEMRPKLNVNLSSIHVPTNIYDKSVHILNGVQWSSNLTDQFVKNAQADPTLTWQYFCSSDGFFRIYPAMQWPREADKVDTFDCRIRKWYIQAASSPKHILILLDSSGSMKGLRFAIARSTVSKILETLSDEDYFNVIAFSEEARYVDECFNDTLIPASVDNIRRVEEKLERLEASNNAYFDKALRRGFQLFKKEHVEYQDQCLCNKAIMLVTDGAPENFDSIFDEYNWPNKTVRVFTFLIGKEVPDNRQTKWMACANKGLFTHISTRADVQENVQKYIKVLSKPLAMSRSPHHVWSPAYIDYVTEQSDIKVPTGRPESLHVDFDSEYEYEGLGLVMSISMPVYDERDKVSELEEDPRKNLLGVVGTDVRINELMKFIPTYQLGVNGYAFAITNHGYVLFHPDYRPFYKEKGSGPQQTLKVRPKYNSVELSEVELPNFWGTAWNRDHPLRRYLLTSKSGGENMTAVTILTHSDGMTRARERKNQYQFMEIANTFRLVFVLPEVYGTHYIKLDNFSLYNLFDIYKRLQNEEDTSIITLSKWIYCPEEKTKAYVQLNEELFSKYLEEGTLYDKCDREHMKRLLEDLHITEDYLAVWKGAQCITPPNEFSPYHKCWSQSTSKKDEMDKEHCFFQAHTNYGIGGIWIGTSSGLTRKYPIGGENEDWHLTSTDTIKSAYYKMAVDGWEDGYRYVFSIPVVTSPKDFNPNTTYVTIAMAELVGQPNNKSAIKVPAAVVAFSMNYSAFYSNFVRYTFQCPDSSCLYTCNGTEHFTCYLIDSSGYIVATNNADKNGTGVFLGQQNSKLMRTLLYDKIFKHILLTDYQSICDSKGVNPENSSNFIKNPLKILSKVFFWIISEVILFMSQMNIWNLLKSAKAMGSINLKDLGNECGAHIEESFARFVFCDVAIDEDTGHAHVIDDVITKRACVQNINRYTLNLKDVLSKTQKQVIPSCQAQCASPENKSYIIKWLNETNLLFVVHDSSCICNNSQVPSEESSTSSSYISSRSSATSGSTPPVMFYFNSKPKEVLYIEETQCQILRNFSNELKRVDSTRASDVFCLDAANETDTPCGQSSAMSNYQILPAITFGIELTVLLTFTALCCH</sequence>
<dbReference type="GO" id="GO:0046872">
    <property type="term" value="F:metal ion binding"/>
    <property type="evidence" value="ECO:0007669"/>
    <property type="project" value="UniProtKB-KW"/>
</dbReference>
<evidence type="ECO:0000256" key="15">
    <source>
        <dbReference type="ARBA" id="ARBA00023303"/>
    </source>
</evidence>
<evidence type="ECO:0000256" key="9">
    <source>
        <dbReference type="ARBA" id="ARBA00022882"/>
    </source>
</evidence>
<keyword evidence="5" id="KW-0812">Transmembrane</keyword>
<keyword evidence="10" id="KW-1133">Transmembrane helix</keyword>